<gene>
    <name evidence="2" type="ORF">COW36_07385</name>
</gene>
<evidence type="ECO:0000313" key="2">
    <source>
        <dbReference type="EMBL" id="PIW17882.1"/>
    </source>
</evidence>
<dbReference type="InterPro" id="IPR016181">
    <property type="entry name" value="Acyl_CoA_acyltransferase"/>
</dbReference>
<reference evidence="2 3" key="1">
    <citation type="submission" date="2017-09" db="EMBL/GenBank/DDBJ databases">
        <title>Depth-based differentiation of microbial function through sediment-hosted aquifers and enrichment of novel symbionts in the deep terrestrial subsurface.</title>
        <authorList>
            <person name="Probst A.J."/>
            <person name="Ladd B."/>
            <person name="Jarett J.K."/>
            <person name="Geller-Mcgrath D.E."/>
            <person name="Sieber C.M."/>
            <person name="Emerson J.B."/>
            <person name="Anantharaman K."/>
            <person name="Thomas B.C."/>
            <person name="Malmstrom R."/>
            <person name="Stieglmeier M."/>
            <person name="Klingl A."/>
            <person name="Woyke T."/>
            <person name="Ryan C.M."/>
            <person name="Banfield J.F."/>
        </authorList>
    </citation>
    <scope>NUCLEOTIDE SEQUENCE [LARGE SCALE GENOMIC DNA]</scope>
    <source>
        <strain evidence="2">CG17_big_fil_post_rev_8_21_14_2_50_48_46</strain>
    </source>
</reference>
<proteinExistence type="predicted"/>
<dbReference type="SUPFAM" id="SSF55729">
    <property type="entry name" value="Acyl-CoA N-acyltransferases (Nat)"/>
    <property type="match status" value="1"/>
</dbReference>
<dbReference type="Pfam" id="PF00583">
    <property type="entry name" value="Acetyltransf_1"/>
    <property type="match status" value="1"/>
</dbReference>
<dbReference type="AlphaFoldDB" id="A0A2M7G746"/>
<name>A0A2M7G746_9BACT</name>
<dbReference type="InterPro" id="IPR000182">
    <property type="entry name" value="GNAT_dom"/>
</dbReference>
<dbReference type="EMBL" id="PFFQ01000019">
    <property type="protein sequence ID" value="PIW17882.1"/>
    <property type="molecule type" value="Genomic_DNA"/>
</dbReference>
<organism evidence="2 3">
    <name type="scientific">bacterium (Candidatus Blackallbacteria) CG17_big_fil_post_rev_8_21_14_2_50_48_46</name>
    <dbReference type="NCBI Taxonomy" id="2014261"/>
    <lineage>
        <taxon>Bacteria</taxon>
        <taxon>Candidatus Blackallbacteria</taxon>
    </lineage>
</organism>
<dbReference type="GO" id="GO:0016747">
    <property type="term" value="F:acyltransferase activity, transferring groups other than amino-acyl groups"/>
    <property type="evidence" value="ECO:0007669"/>
    <property type="project" value="InterPro"/>
</dbReference>
<dbReference type="Gene3D" id="3.40.630.30">
    <property type="match status" value="1"/>
</dbReference>
<evidence type="ECO:0000259" key="1">
    <source>
        <dbReference type="Pfam" id="PF00583"/>
    </source>
</evidence>
<accession>A0A2M7G746</accession>
<protein>
    <recommendedName>
        <fullName evidence="1">N-acetyltransferase domain-containing protein</fullName>
    </recommendedName>
</protein>
<sequence length="72" mass="8106">MLTLRAPLPEELETVVDWIFNVQGLERAFLNVSASNTPALSLYQRAGFELDKAGVALDWWRNSSRQTQTLGL</sequence>
<dbReference type="Proteomes" id="UP000231019">
    <property type="component" value="Unassembled WGS sequence"/>
</dbReference>
<feature type="domain" description="N-acetyltransferase" evidence="1">
    <location>
        <begin position="12"/>
        <end position="48"/>
    </location>
</feature>
<evidence type="ECO:0000313" key="3">
    <source>
        <dbReference type="Proteomes" id="UP000231019"/>
    </source>
</evidence>
<comment type="caution">
    <text evidence="2">The sequence shown here is derived from an EMBL/GenBank/DDBJ whole genome shotgun (WGS) entry which is preliminary data.</text>
</comment>